<dbReference type="GO" id="GO:0046872">
    <property type="term" value="F:metal ion binding"/>
    <property type="evidence" value="ECO:0007669"/>
    <property type="project" value="UniProtKB-KW"/>
</dbReference>
<dbReference type="Pfam" id="PF03188">
    <property type="entry name" value="Cytochrom_B561"/>
    <property type="match status" value="1"/>
</dbReference>
<evidence type="ECO:0000256" key="4">
    <source>
        <dbReference type="ARBA" id="ARBA00022617"/>
    </source>
</evidence>
<comment type="cofactor">
    <cofactor evidence="1">
        <name>heme b</name>
        <dbReference type="ChEBI" id="CHEBI:60344"/>
    </cofactor>
</comment>
<dbReference type="CDD" id="cd08760">
    <property type="entry name" value="Cyt_b561_FRRS1_like"/>
    <property type="match status" value="1"/>
</dbReference>
<evidence type="ECO:0000256" key="11">
    <source>
        <dbReference type="SAM" id="Phobius"/>
    </source>
</evidence>
<evidence type="ECO:0000256" key="8">
    <source>
        <dbReference type="ARBA" id="ARBA00022989"/>
    </source>
</evidence>
<keyword evidence="7" id="KW-0249">Electron transport</keyword>
<dbReference type="OrthoDB" id="366214at2759"/>
<evidence type="ECO:0000256" key="1">
    <source>
        <dbReference type="ARBA" id="ARBA00001970"/>
    </source>
</evidence>
<dbReference type="GO" id="GO:0020037">
    <property type="term" value="F:heme binding"/>
    <property type="evidence" value="ECO:0007669"/>
    <property type="project" value="TreeGrafter"/>
</dbReference>
<dbReference type="GO" id="GO:0140575">
    <property type="term" value="F:transmembrane monodehydroascorbate reductase activity"/>
    <property type="evidence" value="ECO:0007669"/>
    <property type="project" value="InterPro"/>
</dbReference>
<dbReference type="Proteomes" id="UP000250043">
    <property type="component" value="Unassembled WGS sequence"/>
</dbReference>
<keyword evidence="8 11" id="KW-1133">Transmembrane helix</keyword>
<evidence type="ECO:0000256" key="10">
    <source>
        <dbReference type="ARBA" id="ARBA00023136"/>
    </source>
</evidence>
<evidence type="ECO:0000256" key="2">
    <source>
        <dbReference type="ARBA" id="ARBA00004141"/>
    </source>
</evidence>
<proteinExistence type="predicted"/>
<dbReference type="SMART" id="SM00665">
    <property type="entry name" value="B561"/>
    <property type="match status" value="1"/>
</dbReference>
<evidence type="ECO:0000256" key="6">
    <source>
        <dbReference type="ARBA" id="ARBA00022723"/>
    </source>
</evidence>
<feature type="transmembrane region" description="Helical" evidence="11">
    <location>
        <begin position="45"/>
        <end position="67"/>
    </location>
</feature>
<keyword evidence="5 11" id="KW-0812">Transmembrane</keyword>
<organism evidence="13 14">
    <name type="scientific">Obba rivulosa</name>
    <dbReference type="NCBI Taxonomy" id="1052685"/>
    <lineage>
        <taxon>Eukaryota</taxon>
        <taxon>Fungi</taxon>
        <taxon>Dikarya</taxon>
        <taxon>Basidiomycota</taxon>
        <taxon>Agaricomycotina</taxon>
        <taxon>Agaricomycetes</taxon>
        <taxon>Polyporales</taxon>
        <taxon>Gelatoporiaceae</taxon>
        <taxon>Obba</taxon>
    </lineage>
</organism>
<evidence type="ECO:0000313" key="14">
    <source>
        <dbReference type="Proteomes" id="UP000250043"/>
    </source>
</evidence>
<feature type="domain" description="Cytochrome b561" evidence="12">
    <location>
        <begin position="1"/>
        <end position="183"/>
    </location>
</feature>
<evidence type="ECO:0000313" key="13">
    <source>
        <dbReference type="EMBL" id="OCH92751.1"/>
    </source>
</evidence>
<comment type="subcellular location">
    <subcellularLocation>
        <location evidence="2">Membrane</location>
        <topology evidence="2">Multi-pass membrane protein</topology>
    </subcellularLocation>
</comment>
<evidence type="ECO:0000256" key="3">
    <source>
        <dbReference type="ARBA" id="ARBA00022448"/>
    </source>
</evidence>
<evidence type="ECO:0000256" key="5">
    <source>
        <dbReference type="ARBA" id="ARBA00022692"/>
    </source>
</evidence>
<evidence type="ECO:0000256" key="9">
    <source>
        <dbReference type="ARBA" id="ARBA00023004"/>
    </source>
</evidence>
<dbReference type="Gene3D" id="1.20.120.1770">
    <property type="match status" value="1"/>
</dbReference>
<dbReference type="InterPro" id="IPR006593">
    <property type="entry name" value="Cyt_b561/ferric_Rdtase_TM"/>
</dbReference>
<evidence type="ECO:0000256" key="7">
    <source>
        <dbReference type="ARBA" id="ARBA00022982"/>
    </source>
</evidence>
<feature type="transmembrane region" description="Helical" evidence="11">
    <location>
        <begin position="15"/>
        <end position="38"/>
    </location>
</feature>
<dbReference type="PANTHER" id="PTHR15422">
    <property type="entry name" value="OS05G0565100 PROTEIN"/>
    <property type="match status" value="1"/>
</dbReference>
<keyword evidence="9" id="KW-0408">Iron</keyword>
<feature type="transmembrane region" description="Helical" evidence="11">
    <location>
        <begin position="126"/>
        <end position="145"/>
    </location>
</feature>
<dbReference type="AlphaFoldDB" id="A0A8E2AY82"/>
<feature type="transmembrane region" description="Helical" evidence="11">
    <location>
        <begin position="87"/>
        <end position="105"/>
    </location>
</feature>
<evidence type="ECO:0000259" key="12">
    <source>
        <dbReference type="PROSITE" id="PS50939"/>
    </source>
</evidence>
<feature type="transmembrane region" description="Helical" evidence="11">
    <location>
        <begin position="165"/>
        <end position="184"/>
    </location>
</feature>
<keyword evidence="3" id="KW-0813">Transport</keyword>
<keyword evidence="14" id="KW-1185">Reference proteome</keyword>
<keyword evidence="10 11" id="KW-0472">Membrane</keyword>
<keyword evidence="6" id="KW-0479">Metal-binding</keyword>
<accession>A0A8E2AY82</accession>
<dbReference type="InterPro" id="IPR045150">
    <property type="entry name" value="CYB561D1/2"/>
</dbReference>
<dbReference type="PROSITE" id="PS50939">
    <property type="entry name" value="CYTOCHROME_B561"/>
    <property type="match status" value="1"/>
</dbReference>
<name>A0A8E2AY82_9APHY</name>
<dbReference type="PANTHER" id="PTHR15422:SF24">
    <property type="entry name" value="DOMON RELATED DOMAIN-CONTAINING PROTEIN"/>
    <property type="match status" value="1"/>
</dbReference>
<reference evidence="13 14" key="1">
    <citation type="submission" date="2016-07" db="EMBL/GenBank/DDBJ databases">
        <title>Draft genome of the white-rot fungus Obba rivulosa 3A-2.</title>
        <authorList>
            <consortium name="DOE Joint Genome Institute"/>
            <person name="Miettinen O."/>
            <person name="Riley R."/>
            <person name="Acob R."/>
            <person name="Barry K."/>
            <person name="Cullen D."/>
            <person name="De Vries R."/>
            <person name="Hainaut M."/>
            <person name="Hatakka A."/>
            <person name="Henrissat B."/>
            <person name="Hilden K."/>
            <person name="Kuo R."/>
            <person name="Labutti K."/>
            <person name="Lipzen A."/>
            <person name="Makela M.R."/>
            <person name="Sandor L."/>
            <person name="Spatafora J.W."/>
            <person name="Grigoriev I.V."/>
            <person name="Hibbett D.S."/>
        </authorList>
    </citation>
    <scope>NUCLEOTIDE SEQUENCE [LARGE SCALE GENOMIC DNA]</scope>
    <source>
        <strain evidence="13 14">3A-2</strain>
    </source>
</reference>
<keyword evidence="4" id="KW-0349">Heme</keyword>
<dbReference type="GO" id="GO:0016020">
    <property type="term" value="C:membrane"/>
    <property type="evidence" value="ECO:0007669"/>
    <property type="project" value="UniProtKB-SubCell"/>
</dbReference>
<dbReference type="EMBL" id="KV722364">
    <property type="protein sequence ID" value="OCH92751.1"/>
    <property type="molecule type" value="Genomic_DNA"/>
</dbReference>
<sequence>MSKTPLSPIEEHARIHAHLMTFGFLVCLPLGVLVARYFRTFTRRWWFGHTLIQFLVSGPIIIAGFVFGHQSTSRLLTGHWDDPHKKIGLALLILYLIQLVIGLTVHYFKTPSLFGGRRPPQNYFHALFGLAIIALASYQVHYGMYFEWAHALGNAHPVMSGCKHFWLGCTTTFFGLYAIGLVLLRRQYRQEAAGRERMLKGSPGGSGTALKA</sequence>
<protein>
    <recommendedName>
        <fullName evidence="12">Cytochrome b561 domain-containing protein</fullName>
    </recommendedName>
</protein>
<gene>
    <name evidence="13" type="ORF">OBBRIDRAFT_410087</name>
</gene>